<organism evidence="1 2">
    <name type="scientific">Aspergillus versicolor CBS 583.65</name>
    <dbReference type="NCBI Taxonomy" id="1036611"/>
    <lineage>
        <taxon>Eukaryota</taxon>
        <taxon>Fungi</taxon>
        <taxon>Dikarya</taxon>
        <taxon>Ascomycota</taxon>
        <taxon>Pezizomycotina</taxon>
        <taxon>Eurotiomycetes</taxon>
        <taxon>Eurotiomycetidae</taxon>
        <taxon>Eurotiales</taxon>
        <taxon>Aspergillaceae</taxon>
        <taxon>Aspergillus</taxon>
        <taxon>Aspergillus subgen. Nidulantes</taxon>
    </lineage>
</organism>
<dbReference type="GeneID" id="63726603"/>
<accession>A0A1L9P4T5</accession>
<dbReference type="AlphaFoldDB" id="A0A1L9P4T5"/>
<dbReference type="VEuPathDB" id="FungiDB:ASPVEDRAFT_35885"/>
<evidence type="ECO:0000313" key="1">
    <source>
        <dbReference type="EMBL" id="OJI96512.1"/>
    </source>
</evidence>
<reference evidence="2" key="1">
    <citation type="journal article" date="2017" name="Genome Biol.">
        <title>Comparative genomics reveals high biological diversity and specific adaptations in the industrially and medically important fungal genus Aspergillus.</title>
        <authorList>
            <person name="de Vries R.P."/>
            <person name="Riley R."/>
            <person name="Wiebenga A."/>
            <person name="Aguilar-Osorio G."/>
            <person name="Amillis S."/>
            <person name="Uchima C.A."/>
            <person name="Anderluh G."/>
            <person name="Asadollahi M."/>
            <person name="Askin M."/>
            <person name="Barry K."/>
            <person name="Battaglia E."/>
            <person name="Bayram O."/>
            <person name="Benocci T."/>
            <person name="Braus-Stromeyer S.A."/>
            <person name="Caldana C."/>
            <person name="Canovas D."/>
            <person name="Cerqueira G.C."/>
            <person name="Chen F."/>
            <person name="Chen W."/>
            <person name="Choi C."/>
            <person name="Clum A."/>
            <person name="Dos Santos R.A."/>
            <person name="Damasio A.R."/>
            <person name="Diallinas G."/>
            <person name="Emri T."/>
            <person name="Fekete E."/>
            <person name="Flipphi M."/>
            <person name="Freyberg S."/>
            <person name="Gallo A."/>
            <person name="Gournas C."/>
            <person name="Habgood R."/>
            <person name="Hainaut M."/>
            <person name="Harispe M.L."/>
            <person name="Henrissat B."/>
            <person name="Hilden K.S."/>
            <person name="Hope R."/>
            <person name="Hossain A."/>
            <person name="Karabika E."/>
            <person name="Karaffa L."/>
            <person name="Karanyi Z."/>
            <person name="Krasevec N."/>
            <person name="Kuo A."/>
            <person name="Kusch H."/>
            <person name="LaButti K."/>
            <person name="Lagendijk E.L."/>
            <person name="Lapidus A."/>
            <person name="Levasseur A."/>
            <person name="Lindquist E."/>
            <person name="Lipzen A."/>
            <person name="Logrieco A.F."/>
            <person name="MacCabe A."/>
            <person name="Maekelae M.R."/>
            <person name="Malavazi I."/>
            <person name="Melin P."/>
            <person name="Meyer V."/>
            <person name="Mielnichuk N."/>
            <person name="Miskei M."/>
            <person name="Molnar A.P."/>
            <person name="Mule G."/>
            <person name="Ngan C.Y."/>
            <person name="Orejas M."/>
            <person name="Orosz E."/>
            <person name="Ouedraogo J.P."/>
            <person name="Overkamp K.M."/>
            <person name="Park H.-S."/>
            <person name="Perrone G."/>
            <person name="Piumi F."/>
            <person name="Punt P.J."/>
            <person name="Ram A.F."/>
            <person name="Ramon A."/>
            <person name="Rauscher S."/>
            <person name="Record E."/>
            <person name="Riano-Pachon D.M."/>
            <person name="Robert V."/>
            <person name="Roehrig J."/>
            <person name="Ruller R."/>
            <person name="Salamov A."/>
            <person name="Salih N.S."/>
            <person name="Samson R.A."/>
            <person name="Sandor E."/>
            <person name="Sanguinetti M."/>
            <person name="Schuetze T."/>
            <person name="Sepcic K."/>
            <person name="Shelest E."/>
            <person name="Sherlock G."/>
            <person name="Sophianopoulou V."/>
            <person name="Squina F.M."/>
            <person name="Sun H."/>
            <person name="Susca A."/>
            <person name="Todd R.B."/>
            <person name="Tsang A."/>
            <person name="Unkles S.E."/>
            <person name="van de Wiele N."/>
            <person name="van Rossen-Uffink D."/>
            <person name="Oliveira J.V."/>
            <person name="Vesth T.C."/>
            <person name="Visser J."/>
            <person name="Yu J.-H."/>
            <person name="Zhou M."/>
            <person name="Andersen M.R."/>
            <person name="Archer D.B."/>
            <person name="Baker S.E."/>
            <person name="Benoit I."/>
            <person name="Brakhage A.A."/>
            <person name="Braus G.H."/>
            <person name="Fischer R."/>
            <person name="Frisvad J.C."/>
            <person name="Goldman G.H."/>
            <person name="Houbraken J."/>
            <person name="Oakley B."/>
            <person name="Pocsi I."/>
            <person name="Scazzocchio C."/>
            <person name="Seiboth B."/>
            <person name="vanKuyk P.A."/>
            <person name="Wortman J."/>
            <person name="Dyer P.S."/>
            <person name="Grigoriev I.V."/>
        </authorList>
    </citation>
    <scope>NUCLEOTIDE SEQUENCE [LARGE SCALE GENOMIC DNA]</scope>
    <source>
        <strain evidence="2">CBS 583.65</strain>
    </source>
</reference>
<proteinExistence type="predicted"/>
<evidence type="ECO:0000313" key="2">
    <source>
        <dbReference type="Proteomes" id="UP000184073"/>
    </source>
</evidence>
<sequence>MALTLVMNQTSSVMQVLGGLILVSQGAPRWSSATCDRLSLSKLKRANVPHLSLPILPFSVVMLSEGWELENIGVTRNAGARVNGAFCL</sequence>
<dbReference type="Proteomes" id="UP000184073">
    <property type="component" value="Unassembled WGS sequence"/>
</dbReference>
<dbReference type="EMBL" id="KV878125">
    <property type="protein sequence ID" value="OJI96512.1"/>
    <property type="molecule type" value="Genomic_DNA"/>
</dbReference>
<name>A0A1L9P4T5_ASPVE</name>
<gene>
    <name evidence="1" type="ORF">ASPVEDRAFT_35885</name>
</gene>
<dbReference type="RefSeq" id="XP_040662275.1">
    <property type="nucleotide sequence ID" value="XM_040811092.1"/>
</dbReference>
<keyword evidence="2" id="KW-1185">Reference proteome</keyword>
<protein>
    <submittedName>
        <fullName evidence="1">Uncharacterized protein</fullName>
    </submittedName>
</protein>